<evidence type="ECO:0000313" key="2">
    <source>
        <dbReference type="EMBL" id="KAF5181804.1"/>
    </source>
</evidence>
<dbReference type="Proteomes" id="UP000554482">
    <property type="component" value="Unassembled WGS sequence"/>
</dbReference>
<accession>A0A7J6V9N1</accession>
<proteinExistence type="predicted"/>
<reference evidence="2 3" key="1">
    <citation type="submission" date="2020-06" db="EMBL/GenBank/DDBJ databases">
        <title>Transcriptomic and genomic resources for Thalictrum thalictroides and T. hernandezii: Facilitating candidate gene discovery in an emerging model plant lineage.</title>
        <authorList>
            <person name="Arias T."/>
            <person name="Riano-Pachon D.M."/>
            <person name="Di Stilio V.S."/>
        </authorList>
    </citation>
    <scope>NUCLEOTIDE SEQUENCE [LARGE SCALE GENOMIC DNA]</scope>
    <source>
        <strain evidence="3">cv. WT478/WT964</strain>
        <tissue evidence="2">Leaves</tissue>
    </source>
</reference>
<comment type="caution">
    <text evidence="2">The sequence shown here is derived from an EMBL/GenBank/DDBJ whole genome shotgun (WGS) entry which is preliminary data.</text>
</comment>
<evidence type="ECO:0000256" key="1">
    <source>
        <dbReference type="SAM" id="MobiDB-lite"/>
    </source>
</evidence>
<feature type="region of interest" description="Disordered" evidence="1">
    <location>
        <begin position="1"/>
        <end position="80"/>
    </location>
</feature>
<name>A0A7J6V9N1_THATH</name>
<gene>
    <name evidence="2" type="ORF">FRX31_028609</name>
</gene>
<organism evidence="2 3">
    <name type="scientific">Thalictrum thalictroides</name>
    <name type="common">Rue-anemone</name>
    <name type="synonym">Anemone thalictroides</name>
    <dbReference type="NCBI Taxonomy" id="46969"/>
    <lineage>
        <taxon>Eukaryota</taxon>
        <taxon>Viridiplantae</taxon>
        <taxon>Streptophyta</taxon>
        <taxon>Embryophyta</taxon>
        <taxon>Tracheophyta</taxon>
        <taxon>Spermatophyta</taxon>
        <taxon>Magnoliopsida</taxon>
        <taxon>Ranunculales</taxon>
        <taxon>Ranunculaceae</taxon>
        <taxon>Thalictroideae</taxon>
        <taxon>Thalictrum</taxon>
    </lineage>
</organism>
<dbReference type="AlphaFoldDB" id="A0A7J6V9N1"/>
<keyword evidence="3" id="KW-1185">Reference proteome</keyword>
<sequence length="141" mass="16266">STVESNDIELLSKYQQGQRRRRNREQCENNALNIDLPTNEVTEPMPRKRTRKDNNKNPVNNNLTTTERDEGIQRMRSRKNNKTINRLDYCYTMDGANNGLSIQDKMEQPVLKPETVTFLRGSSSLGDSSCENQIIPPLHCK</sequence>
<dbReference type="EMBL" id="JABWDY010035709">
    <property type="protein sequence ID" value="KAF5181804.1"/>
    <property type="molecule type" value="Genomic_DNA"/>
</dbReference>
<feature type="non-terminal residue" evidence="2">
    <location>
        <position position="141"/>
    </location>
</feature>
<evidence type="ECO:0000313" key="3">
    <source>
        <dbReference type="Proteomes" id="UP000554482"/>
    </source>
</evidence>
<protein>
    <submittedName>
        <fullName evidence="2">Uncharacterized protein</fullName>
    </submittedName>
</protein>